<keyword evidence="2" id="KW-0805">Transcription regulation</keyword>
<evidence type="ECO:0000256" key="1">
    <source>
        <dbReference type="ARBA" id="ARBA00010641"/>
    </source>
</evidence>
<reference evidence="8" key="1">
    <citation type="submission" date="2021-01" db="EMBL/GenBank/DDBJ databases">
        <title>Whole genome shotgun sequence of Virgisporangium aliadipatigenens NBRC 105644.</title>
        <authorList>
            <person name="Komaki H."/>
            <person name="Tamura T."/>
        </authorList>
    </citation>
    <scope>NUCLEOTIDE SEQUENCE</scope>
    <source>
        <strain evidence="8">NBRC 105644</strain>
    </source>
</reference>
<dbReference type="Gene3D" id="1.10.10.10">
    <property type="entry name" value="Winged helix-like DNA-binding domain superfamily/Winged helix DNA-binding domain"/>
    <property type="match status" value="1"/>
</dbReference>
<dbReference type="CDD" id="cd06171">
    <property type="entry name" value="Sigma70_r4"/>
    <property type="match status" value="1"/>
</dbReference>
<sequence>MEFREFVRQRGHALSRVAYLLTGDHQLAEDLVQTALARAATRWGRLAAGGDPEPYVRRIMLNERTTWWRRRRYEHVGLPATFDAVPSGVDEAERVTRRVTLLAALAHLSARQRAVVVLRYFADLSVEETARELGCSAGTVKSTTSDALARLRELAVDLGKVT</sequence>
<dbReference type="InterPro" id="IPR014284">
    <property type="entry name" value="RNA_pol_sigma-70_dom"/>
</dbReference>
<feature type="domain" description="RNA polymerase sigma-70 region 2" evidence="6">
    <location>
        <begin position="7"/>
        <end position="72"/>
    </location>
</feature>
<dbReference type="InterPro" id="IPR013325">
    <property type="entry name" value="RNA_pol_sigma_r2"/>
</dbReference>
<dbReference type="Proteomes" id="UP000619260">
    <property type="component" value="Unassembled WGS sequence"/>
</dbReference>
<dbReference type="AlphaFoldDB" id="A0A8J3YJ43"/>
<dbReference type="GO" id="GO:0003677">
    <property type="term" value="F:DNA binding"/>
    <property type="evidence" value="ECO:0007669"/>
    <property type="project" value="UniProtKB-KW"/>
</dbReference>
<dbReference type="SUPFAM" id="SSF88659">
    <property type="entry name" value="Sigma3 and sigma4 domains of RNA polymerase sigma factors"/>
    <property type="match status" value="1"/>
</dbReference>
<dbReference type="GO" id="GO:0000428">
    <property type="term" value="C:DNA-directed RNA polymerase complex"/>
    <property type="evidence" value="ECO:0007669"/>
    <property type="project" value="UniProtKB-KW"/>
</dbReference>
<dbReference type="InterPro" id="IPR013249">
    <property type="entry name" value="RNA_pol_sigma70_r4_t2"/>
</dbReference>
<keyword evidence="8" id="KW-0240">DNA-directed RNA polymerase</keyword>
<comment type="caution">
    <text evidence="8">The sequence shown here is derived from an EMBL/GenBank/DDBJ whole genome shotgun (WGS) entry which is preliminary data.</text>
</comment>
<organism evidence="8 9">
    <name type="scientific">Virgisporangium aliadipatigenens</name>
    <dbReference type="NCBI Taxonomy" id="741659"/>
    <lineage>
        <taxon>Bacteria</taxon>
        <taxon>Bacillati</taxon>
        <taxon>Actinomycetota</taxon>
        <taxon>Actinomycetes</taxon>
        <taxon>Micromonosporales</taxon>
        <taxon>Micromonosporaceae</taxon>
        <taxon>Virgisporangium</taxon>
    </lineage>
</organism>
<accession>A0A8J3YJ43</accession>
<comment type="similarity">
    <text evidence="1">Belongs to the sigma-70 factor family. ECF subfamily.</text>
</comment>
<keyword evidence="4" id="KW-0238">DNA-binding</keyword>
<dbReference type="GO" id="GO:0016987">
    <property type="term" value="F:sigma factor activity"/>
    <property type="evidence" value="ECO:0007669"/>
    <property type="project" value="UniProtKB-KW"/>
</dbReference>
<name>A0A8J3YJ43_9ACTN</name>
<dbReference type="NCBIfam" id="TIGR02983">
    <property type="entry name" value="SigE-fam_strep"/>
    <property type="match status" value="1"/>
</dbReference>
<dbReference type="Gene3D" id="1.10.1740.10">
    <property type="match status" value="1"/>
</dbReference>
<keyword evidence="9" id="KW-1185">Reference proteome</keyword>
<feature type="domain" description="RNA polymerase sigma factor 70 region 4 type 2" evidence="7">
    <location>
        <begin position="100"/>
        <end position="151"/>
    </location>
</feature>
<dbReference type="SUPFAM" id="SSF88946">
    <property type="entry name" value="Sigma2 domain of RNA polymerase sigma factors"/>
    <property type="match status" value="1"/>
</dbReference>
<protein>
    <submittedName>
        <fullName evidence="8">DNA-directed RNA polymerase sigma-70 factor</fullName>
    </submittedName>
</protein>
<gene>
    <name evidence="8" type="ORF">Val02_17660</name>
</gene>
<evidence type="ECO:0000313" key="9">
    <source>
        <dbReference type="Proteomes" id="UP000619260"/>
    </source>
</evidence>
<keyword evidence="5" id="KW-0804">Transcription</keyword>
<evidence type="ECO:0000259" key="6">
    <source>
        <dbReference type="Pfam" id="PF04542"/>
    </source>
</evidence>
<evidence type="ECO:0000313" key="8">
    <source>
        <dbReference type="EMBL" id="GIJ44880.1"/>
    </source>
</evidence>
<dbReference type="Pfam" id="PF04542">
    <property type="entry name" value="Sigma70_r2"/>
    <property type="match status" value="1"/>
</dbReference>
<dbReference type="NCBIfam" id="TIGR02937">
    <property type="entry name" value="sigma70-ECF"/>
    <property type="match status" value="1"/>
</dbReference>
<dbReference type="Pfam" id="PF08281">
    <property type="entry name" value="Sigma70_r4_2"/>
    <property type="match status" value="1"/>
</dbReference>
<dbReference type="PANTHER" id="PTHR43133:SF50">
    <property type="entry name" value="ECF RNA POLYMERASE SIGMA FACTOR SIGM"/>
    <property type="match status" value="1"/>
</dbReference>
<dbReference type="InterPro" id="IPR039425">
    <property type="entry name" value="RNA_pol_sigma-70-like"/>
</dbReference>
<proteinExistence type="inferred from homology"/>
<evidence type="ECO:0000256" key="5">
    <source>
        <dbReference type="ARBA" id="ARBA00023163"/>
    </source>
</evidence>
<keyword evidence="3" id="KW-0731">Sigma factor</keyword>
<dbReference type="PANTHER" id="PTHR43133">
    <property type="entry name" value="RNA POLYMERASE ECF-TYPE SIGMA FACTO"/>
    <property type="match status" value="1"/>
</dbReference>
<dbReference type="InterPro" id="IPR007627">
    <property type="entry name" value="RNA_pol_sigma70_r2"/>
</dbReference>
<evidence type="ECO:0000256" key="4">
    <source>
        <dbReference type="ARBA" id="ARBA00023125"/>
    </source>
</evidence>
<dbReference type="InterPro" id="IPR036388">
    <property type="entry name" value="WH-like_DNA-bd_sf"/>
</dbReference>
<evidence type="ECO:0000256" key="3">
    <source>
        <dbReference type="ARBA" id="ARBA00023082"/>
    </source>
</evidence>
<dbReference type="GO" id="GO:0006352">
    <property type="term" value="P:DNA-templated transcription initiation"/>
    <property type="evidence" value="ECO:0007669"/>
    <property type="project" value="InterPro"/>
</dbReference>
<dbReference type="InterPro" id="IPR013324">
    <property type="entry name" value="RNA_pol_sigma_r3/r4-like"/>
</dbReference>
<dbReference type="InterPro" id="IPR014325">
    <property type="entry name" value="RNA_pol_sigma-E_actinobac"/>
</dbReference>
<evidence type="ECO:0000259" key="7">
    <source>
        <dbReference type="Pfam" id="PF08281"/>
    </source>
</evidence>
<evidence type="ECO:0000256" key="2">
    <source>
        <dbReference type="ARBA" id="ARBA00023015"/>
    </source>
</evidence>
<dbReference type="EMBL" id="BOPF01000005">
    <property type="protein sequence ID" value="GIJ44880.1"/>
    <property type="molecule type" value="Genomic_DNA"/>
</dbReference>